<dbReference type="InterPro" id="IPR013762">
    <property type="entry name" value="Integrase-like_cat_sf"/>
</dbReference>
<proteinExistence type="inferred from homology"/>
<dbReference type="Pfam" id="PF22022">
    <property type="entry name" value="Phage_int_M"/>
    <property type="match status" value="1"/>
</dbReference>
<comment type="caution">
    <text evidence="8">The sequence shown here is derived from an EMBL/GenBank/DDBJ whole genome shotgun (WGS) entry which is preliminary data.</text>
</comment>
<keyword evidence="3 5" id="KW-0238">DNA-binding</keyword>
<keyword evidence="4" id="KW-0233">DNA recombination</keyword>
<dbReference type="Pfam" id="PF13356">
    <property type="entry name" value="Arm-DNA-bind_3"/>
    <property type="match status" value="1"/>
</dbReference>
<protein>
    <submittedName>
        <fullName evidence="8">Integrase</fullName>
    </submittedName>
</protein>
<feature type="domain" description="Core-binding (CB)" evidence="7">
    <location>
        <begin position="122"/>
        <end position="203"/>
    </location>
</feature>
<sequence>MGVSGWLLAEIPPGGWIHQKLEDVMALTDVKVKTAKPKERPYKLADGGGMYLLINANGSKYWRMKYRFAGKEKMLSIGVYPDVTLADAREKRSEARKILAAGGDPGEAKKEEKIALQMSLKNTFEAVAREWHQTKADRWSLRYRDEIIDTFEKDIFPYIGKRPIAEIKPMELLEALRKMEKRGALEKMRKVRQRCGEVFRYAIVTGRADYNPAPDLASALATPKKVHFPFLTANELPHFLTDLAGYTGSIITKTATQIIMLTGVRTQELRFAHWEDIDFEAKLWEIPAEVMKMKRPHIVPPSEQVIALFKQLEPISKHHPLVFIGRNDPRKPISKESINQVIELLGYKGRLTGHGFRHTMSTILHEQGFNSAWIEMQLAHVDKNSIRGTYNHAQYLDGRREMMQWYADYIDSLSELA</sequence>
<dbReference type="Pfam" id="PF00589">
    <property type="entry name" value="Phage_integrase"/>
    <property type="match status" value="1"/>
</dbReference>
<dbReference type="BioCyc" id="ECOL478008-HMP:G76-486782-MONOMER"/>
<dbReference type="PROSITE" id="PS51898">
    <property type="entry name" value="TYR_RECOMBINASE"/>
    <property type="match status" value="1"/>
</dbReference>
<dbReference type="InterPro" id="IPR044068">
    <property type="entry name" value="CB"/>
</dbReference>
<dbReference type="Gene3D" id="3.30.160.390">
    <property type="entry name" value="Integrase, DNA-binding domain"/>
    <property type="match status" value="1"/>
</dbReference>
<evidence type="ECO:0000259" key="7">
    <source>
        <dbReference type="PROSITE" id="PS51900"/>
    </source>
</evidence>
<dbReference type="GO" id="GO:0015074">
    <property type="term" value="P:DNA integration"/>
    <property type="evidence" value="ECO:0007669"/>
    <property type="project" value="UniProtKB-KW"/>
</dbReference>
<evidence type="ECO:0000313" key="9">
    <source>
        <dbReference type="Proteomes" id="UP000004641"/>
    </source>
</evidence>
<comment type="similarity">
    <text evidence="1">Belongs to the 'phage' integrase family.</text>
</comment>
<gene>
    <name evidence="8" type="ORF">ECH7EC869_1684</name>
</gene>
<evidence type="ECO:0000256" key="3">
    <source>
        <dbReference type="ARBA" id="ARBA00023125"/>
    </source>
</evidence>
<dbReference type="PANTHER" id="PTHR30629:SF2">
    <property type="entry name" value="PROPHAGE INTEGRASE INTS-RELATED"/>
    <property type="match status" value="1"/>
</dbReference>
<dbReference type="InterPro" id="IPR038488">
    <property type="entry name" value="Integrase_DNA-bd_sf"/>
</dbReference>
<evidence type="ECO:0000256" key="5">
    <source>
        <dbReference type="PROSITE-ProRule" id="PRU01248"/>
    </source>
</evidence>
<organism evidence="8 9">
    <name type="scientific">Escherichia coli O157:H7 (strain EC869)</name>
    <dbReference type="NCBI Taxonomy" id="478008"/>
    <lineage>
        <taxon>Bacteria</taxon>
        <taxon>Pseudomonadati</taxon>
        <taxon>Pseudomonadota</taxon>
        <taxon>Gammaproteobacteria</taxon>
        <taxon>Enterobacterales</taxon>
        <taxon>Enterobacteriaceae</taxon>
        <taxon>Escherichia</taxon>
    </lineage>
</organism>
<dbReference type="InterPro" id="IPR053876">
    <property type="entry name" value="Phage_int_M"/>
</dbReference>
<dbReference type="Gene3D" id="1.10.150.130">
    <property type="match status" value="1"/>
</dbReference>
<evidence type="ECO:0000256" key="2">
    <source>
        <dbReference type="ARBA" id="ARBA00022908"/>
    </source>
</evidence>
<dbReference type="Gene3D" id="1.10.443.10">
    <property type="entry name" value="Intergrase catalytic core"/>
    <property type="match status" value="1"/>
</dbReference>
<dbReference type="Proteomes" id="UP000004641">
    <property type="component" value="Unassembled WGS sequence"/>
</dbReference>
<dbReference type="PROSITE" id="PS51900">
    <property type="entry name" value="CB"/>
    <property type="match status" value="1"/>
</dbReference>
<evidence type="ECO:0000259" key="6">
    <source>
        <dbReference type="PROSITE" id="PS51898"/>
    </source>
</evidence>
<dbReference type="SUPFAM" id="SSF56349">
    <property type="entry name" value="DNA breaking-rejoining enzymes"/>
    <property type="match status" value="1"/>
</dbReference>
<dbReference type="AlphaFoldDB" id="A0A0H3Q1X6"/>
<dbReference type="PANTHER" id="PTHR30629">
    <property type="entry name" value="PROPHAGE INTEGRASE"/>
    <property type="match status" value="1"/>
</dbReference>
<reference evidence="8 9" key="1">
    <citation type="journal article" date="2011" name="Appl. Environ. Microbiol.">
        <title>Genome signatures of Escherichia coli O157:H7 isolates from the bovine host reservoir.</title>
        <authorList>
            <person name="Eppinger M."/>
            <person name="Mammel M.K."/>
            <person name="Leclerc J.E."/>
            <person name="Ravel J."/>
            <person name="Cebula T.A."/>
        </authorList>
    </citation>
    <scope>NUCLEOTIDE SEQUENCE [LARGE SCALE GENOMIC DNA]</scope>
    <source>
        <strain evidence="8 9">EC869</strain>
    </source>
</reference>
<accession>A0A0H3Q1X6</accession>
<dbReference type="GO" id="GO:0003677">
    <property type="term" value="F:DNA binding"/>
    <property type="evidence" value="ECO:0007669"/>
    <property type="project" value="UniProtKB-UniRule"/>
</dbReference>
<dbReference type="CDD" id="cd00801">
    <property type="entry name" value="INT_P4_C"/>
    <property type="match status" value="1"/>
</dbReference>
<evidence type="ECO:0000313" key="8">
    <source>
        <dbReference type="EMBL" id="EDU92809.1"/>
    </source>
</evidence>
<dbReference type="InterPro" id="IPR002104">
    <property type="entry name" value="Integrase_catalytic"/>
</dbReference>
<dbReference type="InterPro" id="IPR011010">
    <property type="entry name" value="DNA_brk_join_enz"/>
</dbReference>
<dbReference type="GO" id="GO:0006310">
    <property type="term" value="P:DNA recombination"/>
    <property type="evidence" value="ECO:0007669"/>
    <property type="project" value="UniProtKB-KW"/>
</dbReference>
<feature type="domain" description="Tyr recombinase" evidence="6">
    <location>
        <begin position="226"/>
        <end position="403"/>
    </location>
</feature>
<name>A0A0H3Q1X6_ECO5C</name>
<dbReference type="InterPro" id="IPR025166">
    <property type="entry name" value="Integrase_DNA_bind_dom"/>
</dbReference>
<dbReference type="InterPro" id="IPR050808">
    <property type="entry name" value="Phage_Integrase"/>
</dbReference>
<keyword evidence="2" id="KW-0229">DNA integration</keyword>
<evidence type="ECO:0000256" key="1">
    <source>
        <dbReference type="ARBA" id="ARBA00008857"/>
    </source>
</evidence>
<evidence type="ECO:0000256" key="4">
    <source>
        <dbReference type="ARBA" id="ARBA00023172"/>
    </source>
</evidence>
<dbReference type="EMBL" id="ABHU01000002">
    <property type="protein sequence ID" value="EDU92809.1"/>
    <property type="molecule type" value="Genomic_DNA"/>
</dbReference>
<dbReference type="InterPro" id="IPR010998">
    <property type="entry name" value="Integrase_recombinase_N"/>
</dbReference>